<dbReference type="OrthoDB" id="9802901at2"/>
<dbReference type="InterPro" id="IPR003615">
    <property type="entry name" value="HNH_nuc"/>
</dbReference>
<sequence length="376" mass="42920">MDRRRRKKISPEIRMALWELWAKKCAYCSHPTEKEYHVEHIVPLSSVSAAALEILKRAELNLSESFDFDSLDNYSIACAPCNKTKYYHELPNASIYLAKAAALKNEVIRRANEIAANLNAAKVIGSMQVVLDQGLISKEDFKELFREFDRVRIPPNSPLYPELAGASALDIPVIFQTEMVDDFFLRREENQVQVRTINDYLKYSAEGYEASCNAEFKAGLYTFDIPARILHALSGASKSDGAFSREVDEVFKYPSRLPANIFMESDEGSTKTLLGQLLKRSAKIIDRDAGYLEVCTKWLWSSQLFVIAKGDFTGSKKEEVLIFLNACPVHGTLRCPSVIILTPHYRTDFFDRLFYRLFGKRRILYESRTVELPKPL</sequence>
<evidence type="ECO:0000313" key="2">
    <source>
        <dbReference type="Proteomes" id="UP000010074"/>
    </source>
</evidence>
<dbReference type="HOGENOM" id="CLU_735009_0_0_7"/>
<reference evidence="1 2" key="1">
    <citation type="journal article" date="2012" name="BMC Genomics">
        <title>Genome analysis of a simultaneously predatory and prey-independent, novel Bdellovibrio bacteriovorus from the River Tiber, supports in silico predictions of both ancient and recent lateral gene transfer from diverse bacteria.</title>
        <authorList>
            <person name="Hobley L."/>
            <person name="Lerner T.R."/>
            <person name="Williams L.E."/>
            <person name="Lambert C."/>
            <person name="Till R."/>
            <person name="Milner D.S."/>
            <person name="Basford S.M."/>
            <person name="Capeness M.J."/>
            <person name="Fenton A.K."/>
            <person name="Atterbury R.J."/>
            <person name="Harris M.A."/>
            <person name="Sockett R.E."/>
        </authorList>
    </citation>
    <scope>NUCLEOTIDE SEQUENCE [LARGE SCALE GENOMIC DNA]</scope>
    <source>
        <strain evidence="1 2">Tiberius</strain>
    </source>
</reference>
<dbReference type="AlphaFoldDB" id="K7YTD2"/>
<dbReference type="EMBL" id="CP002930">
    <property type="protein sequence ID" value="AFY00888.1"/>
    <property type="molecule type" value="Genomic_DNA"/>
</dbReference>
<dbReference type="STRING" id="1069642.Bdt_1189"/>
<proteinExistence type="predicted"/>
<dbReference type="Gene3D" id="1.10.30.50">
    <property type="match status" value="1"/>
</dbReference>
<organism evidence="1 2">
    <name type="scientific">Bdellovibrio bacteriovorus str. Tiberius</name>
    <dbReference type="NCBI Taxonomy" id="1069642"/>
    <lineage>
        <taxon>Bacteria</taxon>
        <taxon>Pseudomonadati</taxon>
        <taxon>Bdellovibrionota</taxon>
        <taxon>Bdellovibrionia</taxon>
        <taxon>Bdellovibrionales</taxon>
        <taxon>Pseudobdellovibrionaceae</taxon>
        <taxon>Bdellovibrio</taxon>
    </lineage>
</organism>
<dbReference type="CDD" id="cd00085">
    <property type="entry name" value="HNHc"/>
    <property type="match status" value="1"/>
</dbReference>
<name>K7YTD2_BDEBC</name>
<dbReference type="PATRIC" id="fig|1069642.3.peg.1173"/>
<evidence type="ECO:0000313" key="1">
    <source>
        <dbReference type="EMBL" id="AFY00888.1"/>
    </source>
</evidence>
<evidence type="ECO:0008006" key="3">
    <source>
        <dbReference type="Google" id="ProtNLM"/>
    </source>
</evidence>
<protein>
    <recommendedName>
        <fullName evidence="3">HNH nuclease domain-containing protein</fullName>
    </recommendedName>
</protein>
<gene>
    <name evidence="1" type="ORF">Bdt_1189</name>
</gene>
<dbReference type="Proteomes" id="UP000010074">
    <property type="component" value="Chromosome"/>
</dbReference>
<dbReference type="KEGG" id="bbat:Bdt_1189"/>
<dbReference type="RefSeq" id="WP_015090354.1">
    <property type="nucleotide sequence ID" value="NC_019567.1"/>
</dbReference>
<accession>K7YTD2</accession>